<dbReference type="InterPro" id="IPR011010">
    <property type="entry name" value="DNA_brk_join_enz"/>
</dbReference>
<comment type="similarity">
    <text evidence="1">Belongs to the 'phage' integrase family.</text>
</comment>
<dbReference type="Proteomes" id="UP000010412">
    <property type="component" value="Unassembled WGS sequence"/>
</dbReference>
<dbReference type="RefSeq" id="WP_005382437.1">
    <property type="nucleotide sequence ID" value="NZ_KB291560.1"/>
</dbReference>
<organism evidence="5 6">
    <name type="scientific">Veillonella atypica KON</name>
    <dbReference type="NCBI Taxonomy" id="1128111"/>
    <lineage>
        <taxon>Bacteria</taxon>
        <taxon>Bacillati</taxon>
        <taxon>Bacillota</taxon>
        <taxon>Negativicutes</taxon>
        <taxon>Veillonellales</taxon>
        <taxon>Veillonellaceae</taxon>
        <taxon>Veillonella</taxon>
    </lineage>
</organism>
<feature type="domain" description="Tyr recombinase" evidence="4">
    <location>
        <begin position="173"/>
        <end position="343"/>
    </location>
</feature>
<dbReference type="PROSITE" id="PS51898">
    <property type="entry name" value="TYR_RECOMBINASE"/>
    <property type="match status" value="1"/>
</dbReference>
<protein>
    <submittedName>
        <fullName evidence="5">Site-specific recombinase, phage integrase family</fullName>
    </submittedName>
</protein>
<sequence length="364" mass="41813">MAMKRANGTGSVYKMKHKNLRKPYRAVITAGWTAEGKPIKRSLGTFAKQADAYQALAQFASNPDAFAERKMTTFGQVFDWTIDESKRQGLSKGRIQHIEIVRDHFAHLLSQDVTTLRVPHVQSFFDDPTRKQSYLQSVKAILVRVMNVGIKHEVLTKNYMRDIIISKNAPSTRIAKVFTPSHIITLWEHKNERTAQILLLYIYTGLRISELYGIKIEDVHLKERYMIGGSKTDAGKRRIIPIAECIYPIISAFYSEAQFKRSNRLFKSPSKTIYRTHFTKICQELNLGEHVPHDTRHTFITMCSNAEIPEIIVKHIVGHSTASNITQDIYTHKTTNQYVEAVNKLPTYDDLIEGEPRVSYRNEM</sequence>
<evidence type="ECO:0000313" key="6">
    <source>
        <dbReference type="Proteomes" id="UP000010412"/>
    </source>
</evidence>
<keyword evidence="3" id="KW-0233">DNA recombination</keyword>
<evidence type="ECO:0000256" key="3">
    <source>
        <dbReference type="ARBA" id="ARBA00023172"/>
    </source>
</evidence>
<dbReference type="InterPro" id="IPR013762">
    <property type="entry name" value="Integrase-like_cat_sf"/>
</dbReference>
<dbReference type="InterPro" id="IPR050090">
    <property type="entry name" value="Tyrosine_recombinase_XerCD"/>
</dbReference>
<dbReference type="EMBL" id="AMEX01000047">
    <property type="protein sequence ID" value="EKY17958.1"/>
    <property type="molecule type" value="Genomic_DNA"/>
</dbReference>
<evidence type="ECO:0000256" key="2">
    <source>
        <dbReference type="ARBA" id="ARBA00023125"/>
    </source>
</evidence>
<name>A0ABP2SQC2_9FIRM</name>
<gene>
    <name evidence="5" type="ORF">HMPREF0870_01795</name>
</gene>
<dbReference type="SUPFAM" id="SSF56349">
    <property type="entry name" value="DNA breaking-rejoining enzymes"/>
    <property type="match status" value="1"/>
</dbReference>
<dbReference type="InterPro" id="IPR010998">
    <property type="entry name" value="Integrase_recombinase_N"/>
</dbReference>
<evidence type="ECO:0000256" key="1">
    <source>
        <dbReference type="ARBA" id="ARBA00008857"/>
    </source>
</evidence>
<dbReference type="PANTHER" id="PTHR30349">
    <property type="entry name" value="PHAGE INTEGRASE-RELATED"/>
    <property type="match status" value="1"/>
</dbReference>
<dbReference type="InterPro" id="IPR002104">
    <property type="entry name" value="Integrase_catalytic"/>
</dbReference>
<reference evidence="5 6" key="1">
    <citation type="submission" date="2012-05" db="EMBL/GenBank/DDBJ databases">
        <authorList>
            <person name="Weinstock G."/>
            <person name="Sodergren E."/>
            <person name="Lobos E.A."/>
            <person name="Fulton L."/>
            <person name="Fulton R."/>
            <person name="Courtney L."/>
            <person name="Fronick C."/>
            <person name="O'Laughlin M."/>
            <person name="Godfrey J."/>
            <person name="Wilson R.M."/>
            <person name="Miner T."/>
            <person name="Farmer C."/>
            <person name="Delehaunty K."/>
            <person name="Cordes M."/>
            <person name="Minx P."/>
            <person name="Tomlinson C."/>
            <person name="Chen J."/>
            <person name="Wollam A."/>
            <person name="Pepin K.H."/>
            <person name="Bhonagiri V."/>
            <person name="Zhang X."/>
            <person name="Suruliraj S."/>
            <person name="Warren W."/>
            <person name="Mitreva M."/>
            <person name="Mardis E.R."/>
            <person name="Wilson R.K."/>
        </authorList>
    </citation>
    <scope>NUCLEOTIDE SEQUENCE [LARGE SCALE GENOMIC DNA]</scope>
    <source>
        <strain evidence="5 6">KON</strain>
    </source>
</reference>
<dbReference type="Gene3D" id="1.10.443.10">
    <property type="entry name" value="Intergrase catalytic core"/>
    <property type="match status" value="1"/>
</dbReference>
<keyword evidence="6" id="KW-1185">Reference proteome</keyword>
<dbReference type="Pfam" id="PF00589">
    <property type="entry name" value="Phage_integrase"/>
    <property type="match status" value="1"/>
</dbReference>
<evidence type="ECO:0000313" key="5">
    <source>
        <dbReference type="EMBL" id="EKY17958.1"/>
    </source>
</evidence>
<keyword evidence="2" id="KW-0238">DNA-binding</keyword>
<accession>A0ABP2SQC2</accession>
<proteinExistence type="inferred from homology"/>
<evidence type="ECO:0000259" key="4">
    <source>
        <dbReference type="PROSITE" id="PS51898"/>
    </source>
</evidence>
<comment type="caution">
    <text evidence="5">The sequence shown here is derived from an EMBL/GenBank/DDBJ whole genome shotgun (WGS) entry which is preliminary data.</text>
</comment>
<dbReference type="PANTHER" id="PTHR30349:SF41">
    <property type="entry name" value="INTEGRASE_RECOMBINASE PROTEIN MJ0367-RELATED"/>
    <property type="match status" value="1"/>
</dbReference>
<dbReference type="Gene3D" id="1.10.150.130">
    <property type="match status" value="1"/>
</dbReference>